<dbReference type="SUPFAM" id="SSF55931">
    <property type="entry name" value="Glutamine synthetase/guanido kinase"/>
    <property type="match status" value="1"/>
</dbReference>
<dbReference type="GO" id="GO:0016874">
    <property type="term" value="F:ligase activity"/>
    <property type="evidence" value="ECO:0007669"/>
    <property type="project" value="UniProtKB-KW"/>
</dbReference>
<evidence type="ECO:0000256" key="4">
    <source>
        <dbReference type="ARBA" id="ARBA00048819"/>
    </source>
</evidence>
<dbReference type="InterPro" id="IPR006336">
    <property type="entry name" value="GCS2"/>
</dbReference>
<sequence length="361" mass="39594">MGLHGEELTFGVEEEFFLVDASGQLVPRGPELVFGTEERGGELQQELIRSQVETATDVCRTAEEVLGHLTRMRADLAASAAERGLRLLPSGTPLLPKSSHEITQKERYREMADRFGAIARSSATCGCHVHVEVADRETAVRVSNHTRAWLPVLLALTANSPFSGGAVTGYRSWRHVLWSRWPSAGPPPMFVSLEHYENSVAAMLRSGAMMDRAMLYWDVRLSDNQPTLEFRICDVAATPEEATLAAVLIRGLVNVALRDVADARTPVIVPDEVLRANLWRAARDGLNGSCLHPESGELVPVWAVLDELMAGLRDALRTTGDLEFAEGMLARLRSTGGGGDRQLAAYRTRNRVTDVVDELCV</sequence>
<dbReference type="RefSeq" id="WP_209662941.1">
    <property type="nucleotide sequence ID" value="NZ_JAGGMS010000001.1"/>
</dbReference>
<keyword evidence="7" id="KW-1185">Reference proteome</keyword>
<evidence type="ECO:0000256" key="5">
    <source>
        <dbReference type="HAMAP-Rule" id="MF_01609"/>
    </source>
</evidence>
<dbReference type="PANTHER" id="PTHR36510">
    <property type="entry name" value="GLUTAMATE--CYSTEINE LIGASE 2-RELATED"/>
    <property type="match status" value="1"/>
</dbReference>
<reference evidence="6 7" key="1">
    <citation type="submission" date="2021-03" db="EMBL/GenBank/DDBJ databases">
        <title>Sequencing the genomes of 1000 actinobacteria strains.</title>
        <authorList>
            <person name="Klenk H.-P."/>
        </authorList>
    </citation>
    <scope>NUCLEOTIDE SEQUENCE [LARGE SCALE GENOMIC DNA]</scope>
    <source>
        <strain evidence="6 7">DSM 45510</strain>
    </source>
</reference>
<evidence type="ECO:0000256" key="2">
    <source>
        <dbReference type="ARBA" id="ARBA00022741"/>
    </source>
</evidence>
<gene>
    <name evidence="6" type="ORF">JOM49_000713</name>
</gene>
<name>A0ABS4PID6_9PSEU</name>
<organism evidence="6 7">
    <name type="scientific">Amycolatopsis magusensis</name>
    <dbReference type="NCBI Taxonomy" id="882444"/>
    <lineage>
        <taxon>Bacteria</taxon>
        <taxon>Bacillati</taxon>
        <taxon>Actinomycetota</taxon>
        <taxon>Actinomycetes</taxon>
        <taxon>Pseudonocardiales</taxon>
        <taxon>Pseudonocardiaceae</taxon>
        <taxon>Amycolatopsis</taxon>
    </lineage>
</organism>
<comment type="caution">
    <text evidence="6">The sequence shown here is derived from an EMBL/GenBank/DDBJ whole genome shotgun (WGS) entry which is preliminary data.</text>
</comment>
<keyword evidence="3 5" id="KW-0067">ATP-binding</keyword>
<dbReference type="EMBL" id="JAGGMS010000001">
    <property type="protein sequence ID" value="MBP2179187.1"/>
    <property type="molecule type" value="Genomic_DNA"/>
</dbReference>
<accession>A0ABS4PID6</accession>
<protein>
    <recommendedName>
        <fullName evidence="5">Putative glutamate--cysteine ligase 2</fullName>
        <ecNumber evidence="5">6.3.2.2</ecNumber>
    </recommendedName>
    <alternativeName>
        <fullName evidence="5">Gamma-glutamylcysteine synthetase 2</fullName>
        <shortName evidence="5">GCS 2</shortName>
        <shortName evidence="5">Gamma-GCS 2</shortName>
    </alternativeName>
</protein>
<proteinExistence type="inferred from homology"/>
<dbReference type="InterPro" id="IPR050141">
    <property type="entry name" value="GCL_type2/YbdK_subfam"/>
</dbReference>
<comment type="catalytic activity">
    <reaction evidence="4 5">
        <text>L-cysteine + L-glutamate + ATP = gamma-L-glutamyl-L-cysteine + ADP + phosphate + H(+)</text>
        <dbReference type="Rhea" id="RHEA:13285"/>
        <dbReference type="ChEBI" id="CHEBI:15378"/>
        <dbReference type="ChEBI" id="CHEBI:29985"/>
        <dbReference type="ChEBI" id="CHEBI:30616"/>
        <dbReference type="ChEBI" id="CHEBI:35235"/>
        <dbReference type="ChEBI" id="CHEBI:43474"/>
        <dbReference type="ChEBI" id="CHEBI:58173"/>
        <dbReference type="ChEBI" id="CHEBI:456216"/>
        <dbReference type="EC" id="6.3.2.2"/>
    </reaction>
</comment>
<evidence type="ECO:0000313" key="7">
    <source>
        <dbReference type="Proteomes" id="UP000741013"/>
    </source>
</evidence>
<dbReference type="Gene3D" id="3.30.590.20">
    <property type="match status" value="1"/>
</dbReference>
<dbReference type="HAMAP" id="MF_01609">
    <property type="entry name" value="Glu_cys_ligase_2"/>
    <property type="match status" value="1"/>
</dbReference>
<evidence type="ECO:0000313" key="6">
    <source>
        <dbReference type="EMBL" id="MBP2179187.1"/>
    </source>
</evidence>
<dbReference type="Pfam" id="PF04107">
    <property type="entry name" value="GCS2"/>
    <property type="match status" value="1"/>
</dbReference>
<evidence type="ECO:0000256" key="1">
    <source>
        <dbReference type="ARBA" id="ARBA00022598"/>
    </source>
</evidence>
<keyword evidence="1 5" id="KW-0436">Ligase</keyword>
<dbReference type="Proteomes" id="UP000741013">
    <property type="component" value="Unassembled WGS sequence"/>
</dbReference>
<dbReference type="NCBIfam" id="NF010041">
    <property type="entry name" value="PRK13517.1-1"/>
    <property type="match status" value="1"/>
</dbReference>
<dbReference type="EC" id="6.3.2.2" evidence="5"/>
<keyword evidence="2 5" id="KW-0547">Nucleotide-binding</keyword>
<dbReference type="InterPro" id="IPR014746">
    <property type="entry name" value="Gln_synth/guanido_kin_cat_dom"/>
</dbReference>
<dbReference type="InterPro" id="IPR011793">
    <property type="entry name" value="YbdK"/>
</dbReference>
<dbReference type="PANTHER" id="PTHR36510:SF1">
    <property type="entry name" value="GLUTAMATE--CYSTEINE LIGASE 2-RELATED"/>
    <property type="match status" value="1"/>
</dbReference>
<comment type="similarity">
    <text evidence="5">Belongs to the glutamate--cysteine ligase type 2 family. YbdK subfamily.</text>
</comment>
<evidence type="ECO:0000256" key="3">
    <source>
        <dbReference type="ARBA" id="ARBA00022840"/>
    </source>
</evidence>
<comment type="function">
    <text evidence="5">ATP-dependent carboxylate-amine ligase which exhibits weak glutamate--cysteine ligase activity.</text>
</comment>
<dbReference type="NCBIfam" id="TIGR02050">
    <property type="entry name" value="gshA_cyan_rel"/>
    <property type="match status" value="1"/>
</dbReference>